<dbReference type="InParanoid" id="A0A1B7MTD6"/>
<gene>
    <name evidence="1" type="ORF">K503DRAFT_696235</name>
</gene>
<evidence type="ECO:0000313" key="2">
    <source>
        <dbReference type="Proteomes" id="UP000092154"/>
    </source>
</evidence>
<name>A0A1B7MTD6_9AGAM</name>
<feature type="non-terminal residue" evidence="1">
    <location>
        <position position="1"/>
    </location>
</feature>
<dbReference type="AlphaFoldDB" id="A0A1B7MTD6"/>
<sequence>GCGVLEGFNNGNAYLFYCWPDGSLLVSQYCSCPTCCSVIDGGIGDNKFICD</sequence>
<accession>A0A1B7MTD6</accession>
<dbReference type="Proteomes" id="UP000092154">
    <property type="component" value="Unassembled WGS sequence"/>
</dbReference>
<dbReference type="OrthoDB" id="2606864at2759"/>
<dbReference type="EMBL" id="KV448461">
    <property type="protein sequence ID" value="OAX35855.1"/>
    <property type="molecule type" value="Genomic_DNA"/>
</dbReference>
<protein>
    <submittedName>
        <fullName evidence="1">Uncharacterized protein</fullName>
    </submittedName>
</protein>
<keyword evidence="2" id="KW-1185">Reference proteome</keyword>
<evidence type="ECO:0000313" key="1">
    <source>
        <dbReference type="EMBL" id="OAX35855.1"/>
    </source>
</evidence>
<reference evidence="1 2" key="1">
    <citation type="submission" date="2016-06" db="EMBL/GenBank/DDBJ databases">
        <title>Comparative genomics of the ectomycorrhizal sister species Rhizopogon vinicolor and Rhizopogon vesiculosus (Basidiomycota: Boletales) reveals a divergence of the mating type B locus.</title>
        <authorList>
            <consortium name="DOE Joint Genome Institute"/>
            <person name="Mujic A.B."/>
            <person name="Kuo A."/>
            <person name="Tritt A."/>
            <person name="Lipzen A."/>
            <person name="Chen C."/>
            <person name="Johnson J."/>
            <person name="Sharma A."/>
            <person name="Barry K."/>
            <person name="Grigoriev I.V."/>
            <person name="Spatafora J.W."/>
        </authorList>
    </citation>
    <scope>NUCLEOTIDE SEQUENCE [LARGE SCALE GENOMIC DNA]</scope>
    <source>
        <strain evidence="1 2">AM-OR11-026</strain>
    </source>
</reference>
<proteinExistence type="predicted"/>
<organism evidence="1 2">
    <name type="scientific">Rhizopogon vinicolor AM-OR11-026</name>
    <dbReference type="NCBI Taxonomy" id="1314800"/>
    <lineage>
        <taxon>Eukaryota</taxon>
        <taxon>Fungi</taxon>
        <taxon>Dikarya</taxon>
        <taxon>Basidiomycota</taxon>
        <taxon>Agaricomycotina</taxon>
        <taxon>Agaricomycetes</taxon>
        <taxon>Agaricomycetidae</taxon>
        <taxon>Boletales</taxon>
        <taxon>Suillineae</taxon>
        <taxon>Rhizopogonaceae</taxon>
        <taxon>Rhizopogon</taxon>
    </lineage>
</organism>